<reference evidence="1 2" key="1">
    <citation type="submission" date="2014-06" db="EMBL/GenBank/DDBJ databases">
        <title>Evolutionary Origins and Diversification of the Mycorrhizal Mutualists.</title>
        <authorList>
            <consortium name="DOE Joint Genome Institute"/>
            <consortium name="Mycorrhizal Genomics Consortium"/>
            <person name="Kohler A."/>
            <person name="Kuo A."/>
            <person name="Nagy L.G."/>
            <person name="Floudas D."/>
            <person name="Copeland A."/>
            <person name="Barry K.W."/>
            <person name="Cichocki N."/>
            <person name="Veneault-Fourrey C."/>
            <person name="LaButti K."/>
            <person name="Lindquist E.A."/>
            <person name="Lipzen A."/>
            <person name="Lundell T."/>
            <person name="Morin E."/>
            <person name="Murat C."/>
            <person name="Riley R."/>
            <person name="Ohm R."/>
            <person name="Sun H."/>
            <person name="Tunlid A."/>
            <person name="Henrissat B."/>
            <person name="Grigoriev I.V."/>
            <person name="Hibbett D.S."/>
            <person name="Martin F."/>
        </authorList>
    </citation>
    <scope>NUCLEOTIDE SEQUENCE [LARGE SCALE GENOMIC DNA]</scope>
    <source>
        <strain evidence="1 2">FD-325 SS-3</strain>
    </source>
</reference>
<dbReference type="HOGENOM" id="CLU_051720_1_0_1"/>
<dbReference type="OrthoDB" id="2795673at2759"/>
<name>A0A0C9T2B1_PLICR</name>
<gene>
    <name evidence="1" type="ORF">PLICRDRAFT_180492</name>
</gene>
<accession>A0A0C9T2B1</accession>
<dbReference type="AlphaFoldDB" id="A0A0C9T2B1"/>
<dbReference type="EMBL" id="KN832578">
    <property type="protein sequence ID" value="KII83414.1"/>
    <property type="molecule type" value="Genomic_DNA"/>
</dbReference>
<organism evidence="1 2">
    <name type="scientific">Plicaturopsis crispa FD-325 SS-3</name>
    <dbReference type="NCBI Taxonomy" id="944288"/>
    <lineage>
        <taxon>Eukaryota</taxon>
        <taxon>Fungi</taxon>
        <taxon>Dikarya</taxon>
        <taxon>Basidiomycota</taxon>
        <taxon>Agaricomycotina</taxon>
        <taxon>Agaricomycetes</taxon>
        <taxon>Agaricomycetidae</taxon>
        <taxon>Amylocorticiales</taxon>
        <taxon>Amylocorticiaceae</taxon>
        <taxon>Plicatura</taxon>
        <taxon>Plicaturopsis crispa</taxon>
    </lineage>
</organism>
<keyword evidence="2" id="KW-1185">Reference proteome</keyword>
<proteinExistence type="predicted"/>
<protein>
    <recommendedName>
        <fullName evidence="3">F-box domain-containing protein</fullName>
    </recommendedName>
</protein>
<sequence>MNREETATLSSLPSELIIEIFDIAAASSKRTALALCLVSSWSYKLARRHLLENVALSTPRQARRFLYGLRNAKDCNSNAAIVRRMWLSPATREDCMIGLMPHLRDLAITPVSLCSSVWAWDSYATLSAHRPLAPRSCDLRLTFISCPNIQAPFAKFYRQAVAEDESARPAILRSVTHLSYALTSYDRGCRAVIGWSRWHLSDNIFPRLTHFALHLPMIPEYVRLESLCTDALVSRSPPLQVVVLVITARVRSVWMPTFFASLSERFPRVRILEMPEMLGNDVVDGKEWLEDIRTGNGIWDRALRSHPNLPFA</sequence>
<evidence type="ECO:0008006" key="3">
    <source>
        <dbReference type="Google" id="ProtNLM"/>
    </source>
</evidence>
<evidence type="ECO:0000313" key="2">
    <source>
        <dbReference type="Proteomes" id="UP000053263"/>
    </source>
</evidence>
<dbReference type="Proteomes" id="UP000053263">
    <property type="component" value="Unassembled WGS sequence"/>
</dbReference>
<evidence type="ECO:0000313" key="1">
    <source>
        <dbReference type="EMBL" id="KII83414.1"/>
    </source>
</evidence>